<dbReference type="EMBL" id="PDCN02000025">
    <property type="protein sequence ID" value="PIB73727.1"/>
    <property type="molecule type" value="Genomic_DNA"/>
</dbReference>
<accession>A0A2G5P644</accession>
<gene>
    <name evidence="4" type="ORF">CQY22_015800</name>
</gene>
<organism evidence="4 5">
    <name type="scientific">Mycolicibacterium brumae</name>
    <dbReference type="NCBI Taxonomy" id="85968"/>
    <lineage>
        <taxon>Bacteria</taxon>
        <taxon>Bacillati</taxon>
        <taxon>Actinomycetota</taxon>
        <taxon>Actinomycetes</taxon>
        <taxon>Mycobacteriales</taxon>
        <taxon>Mycobacteriaceae</taxon>
        <taxon>Mycolicibacterium</taxon>
    </lineage>
</organism>
<feature type="coiled-coil region" evidence="1">
    <location>
        <begin position="58"/>
        <end position="164"/>
    </location>
</feature>
<dbReference type="InterPro" id="IPR003743">
    <property type="entry name" value="Zf-RING_7"/>
</dbReference>
<evidence type="ECO:0000259" key="3">
    <source>
        <dbReference type="Pfam" id="PF24481"/>
    </source>
</evidence>
<name>A0A2G5P644_9MYCO</name>
<dbReference type="AlphaFoldDB" id="A0A2G5P644"/>
<feature type="domain" description="CT398-like coiled coil hairpin" evidence="3">
    <location>
        <begin position="14"/>
        <end position="192"/>
    </location>
</feature>
<dbReference type="RefSeq" id="WP_090592363.1">
    <property type="nucleotide sequence ID" value="NZ_CP104302.1"/>
</dbReference>
<keyword evidence="5" id="KW-1185">Reference proteome</keyword>
<dbReference type="Proteomes" id="UP000230551">
    <property type="component" value="Unassembled WGS sequence"/>
</dbReference>
<dbReference type="Pfam" id="PF24481">
    <property type="entry name" value="CT398_CC"/>
    <property type="match status" value="1"/>
</dbReference>
<evidence type="ECO:0000313" key="4">
    <source>
        <dbReference type="EMBL" id="PIB73727.1"/>
    </source>
</evidence>
<feature type="domain" description="C4-type zinc ribbon" evidence="2">
    <location>
        <begin position="202"/>
        <end position="236"/>
    </location>
</feature>
<dbReference type="Pfam" id="PF02591">
    <property type="entry name" value="Zn_ribbon_9"/>
    <property type="match status" value="1"/>
</dbReference>
<dbReference type="STRING" id="85968.GCA_900073015_03376"/>
<evidence type="ECO:0000256" key="1">
    <source>
        <dbReference type="SAM" id="Coils"/>
    </source>
</evidence>
<protein>
    <submittedName>
        <fullName evidence="4">Uncharacterized protein</fullName>
    </submittedName>
</protein>
<comment type="caution">
    <text evidence="4">The sequence shown here is derived from an EMBL/GenBank/DDBJ whole genome shotgun (WGS) entry which is preliminary data.</text>
</comment>
<dbReference type="PANTHER" id="PTHR39082:SF1">
    <property type="entry name" value="SCAVENGER RECEPTOR CLASS A MEMBER 3"/>
    <property type="match status" value="1"/>
</dbReference>
<proteinExistence type="predicted"/>
<dbReference type="Gene3D" id="1.10.287.1490">
    <property type="match status" value="1"/>
</dbReference>
<evidence type="ECO:0000313" key="5">
    <source>
        <dbReference type="Proteomes" id="UP000230551"/>
    </source>
</evidence>
<evidence type="ECO:0000259" key="2">
    <source>
        <dbReference type="Pfam" id="PF02591"/>
    </source>
</evidence>
<keyword evidence="1" id="KW-0175">Coiled coil</keyword>
<dbReference type="PANTHER" id="PTHR39082">
    <property type="entry name" value="PHOSPHOLIPASE C-BETA-2-RELATED"/>
    <property type="match status" value="1"/>
</dbReference>
<dbReference type="InterPro" id="IPR056003">
    <property type="entry name" value="CT398_CC_hairpin"/>
</dbReference>
<dbReference type="OrthoDB" id="9784388at2"/>
<dbReference type="InterPro" id="IPR052376">
    <property type="entry name" value="Oxidative_Scav/Glycosyltrans"/>
</dbReference>
<reference evidence="4 5" key="1">
    <citation type="journal article" date="2017" name="Infect. Genet. Evol.">
        <title>The new phylogeny of the genus Mycobacterium: The old and the news.</title>
        <authorList>
            <person name="Tortoli E."/>
            <person name="Fedrizzi T."/>
            <person name="Meehan C.J."/>
            <person name="Trovato A."/>
            <person name="Grottola A."/>
            <person name="Giacobazzi E."/>
            <person name="Serpini G.F."/>
            <person name="Tagliazucchi S."/>
            <person name="Fabio A."/>
            <person name="Bettua C."/>
            <person name="Bertorelli R."/>
            <person name="Frascaro F."/>
            <person name="De Sanctis V."/>
            <person name="Pecorari M."/>
            <person name="Jousson O."/>
            <person name="Segata N."/>
            <person name="Cirillo D.M."/>
        </authorList>
    </citation>
    <scope>NUCLEOTIDE SEQUENCE [LARGE SCALE GENOMIC DNA]</scope>
    <source>
        <strain evidence="4 5">CIP1034565</strain>
    </source>
</reference>
<sequence length="241" mass="26188">MKAEVAQQRRLRELVEIDADLARLSHRLKNIAEAAKVAELTAACTAAEDEVASVGIALADLDGSIAKLETEIEAVRKREDRDRSLLNSGVDGKQQAELAHELETLERRQSDLEDAELEIMEQRETLAARQTDADHTLHDRRLELADAEAAHDRARAELEENLARRGAERAELAGGVDADLLALYERQRAANGIGAGVLQGNRCGACRIEMDRGEAARIAAAAADDVLRCPECGAILLRVTG</sequence>